<gene>
    <name evidence="2" type="ORF">GCM10023205_52140</name>
</gene>
<organism evidence="2 3">
    <name type="scientific">Yinghuangia aomiensis</name>
    <dbReference type="NCBI Taxonomy" id="676205"/>
    <lineage>
        <taxon>Bacteria</taxon>
        <taxon>Bacillati</taxon>
        <taxon>Actinomycetota</taxon>
        <taxon>Actinomycetes</taxon>
        <taxon>Kitasatosporales</taxon>
        <taxon>Streptomycetaceae</taxon>
        <taxon>Yinghuangia</taxon>
    </lineage>
</organism>
<accession>A0ABP9HTH1</accession>
<evidence type="ECO:0000313" key="3">
    <source>
        <dbReference type="Proteomes" id="UP001500466"/>
    </source>
</evidence>
<feature type="compositionally biased region" description="Basic and acidic residues" evidence="1">
    <location>
        <begin position="19"/>
        <end position="29"/>
    </location>
</feature>
<sequence length="119" mass="13259">MIGQQDVQRSGAGDLRTQSAEHRQDRGVAEDPAVGAEYLGDRRVGGVATVGREPIADVVHKLWIERGFRDGFGEDRTTDPRRRARPRRSAAERFGIRPGRRCRTRGRLTRRPVADGRGG</sequence>
<feature type="region of interest" description="Disordered" evidence="1">
    <location>
        <begin position="70"/>
        <end position="119"/>
    </location>
</feature>
<feature type="compositionally biased region" description="Basic and acidic residues" evidence="1">
    <location>
        <begin position="70"/>
        <end position="81"/>
    </location>
</feature>
<name>A0ABP9HTH1_9ACTN</name>
<evidence type="ECO:0000313" key="2">
    <source>
        <dbReference type="EMBL" id="GAA4977891.1"/>
    </source>
</evidence>
<keyword evidence="3" id="KW-1185">Reference proteome</keyword>
<feature type="compositionally biased region" description="Basic residues" evidence="1">
    <location>
        <begin position="98"/>
        <end position="110"/>
    </location>
</feature>
<proteinExistence type="predicted"/>
<protein>
    <submittedName>
        <fullName evidence="2">Uncharacterized protein</fullName>
    </submittedName>
</protein>
<feature type="region of interest" description="Disordered" evidence="1">
    <location>
        <begin position="1"/>
        <end position="34"/>
    </location>
</feature>
<dbReference type="Proteomes" id="UP001500466">
    <property type="component" value="Unassembled WGS sequence"/>
</dbReference>
<dbReference type="EMBL" id="BAABHS010000019">
    <property type="protein sequence ID" value="GAA4977891.1"/>
    <property type="molecule type" value="Genomic_DNA"/>
</dbReference>
<evidence type="ECO:0000256" key="1">
    <source>
        <dbReference type="SAM" id="MobiDB-lite"/>
    </source>
</evidence>
<comment type="caution">
    <text evidence="2">The sequence shown here is derived from an EMBL/GenBank/DDBJ whole genome shotgun (WGS) entry which is preliminary data.</text>
</comment>
<reference evidence="3" key="1">
    <citation type="journal article" date="2019" name="Int. J. Syst. Evol. Microbiol.">
        <title>The Global Catalogue of Microorganisms (GCM) 10K type strain sequencing project: providing services to taxonomists for standard genome sequencing and annotation.</title>
        <authorList>
            <consortium name="The Broad Institute Genomics Platform"/>
            <consortium name="The Broad Institute Genome Sequencing Center for Infectious Disease"/>
            <person name="Wu L."/>
            <person name="Ma J."/>
        </authorList>
    </citation>
    <scope>NUCLEOTIDE SEQUENCE [LARGE SCALE GENOMIC DNA]</scope>
    <source>
        <strain evidence="3">JCM 17986</strain>
    </source>
</reference>